<evidence type="ECO:0000313" key="3">
    <source>
        <dbReference type="Proteomes" id="UP000521943"/>
    </source>
</evidence>
<feature type="transmembrane region" description="Helical" evidence="1">
    <location>
        <begin position="23"/>
        <end position="45"/>
    </location>
</feature>
<evidence type="ECO:0000256" key="1">
    <source>
        <dbReference type="SAM" id="Phobius"/>
    </source>
</evidence>
<proteinExistence type="predicted"/>
<dbReference type="EMBL" id="JACGCI010000004">
    <property type="protein sequence ID" value="KAF6764077.1"/>
    <property type="molecule type" value="Genomic_DNA"/>
</dbReference>
<keyword evidence="1" id="KW-0472">Membrane</keyword>
<name>A0A8H6IGU4_9AGAR</name>
<keyword evidence="1" id="KW-1133">Transmembrane helix</keyword>
<reference evidence="2 3" key="1">
    <citation type="submission" date="2020-07" db="EMBL/GenBank/DDBJ databases">
        <title>Comparative genomics of pyrophilous fungi reveals a link between fire events and developmental genes.</title>
        <authorList>
            <consortium name="DOE Joint Genome Institute"/>
            <person name="Steindorff A.S."/>
            <person name="Carver A."/>
            <person name="Calhoun S."/>
            <person name="Stillman K."/>
            <person name="Liu H."/>
            <person name="Lipzen A."/>
            <person name="Pangilinan J."/>
            <person name="Labutti K."/>
            <person name="Bruns T.D."/>
            <person name="Grigoriev I.V."/>
        </authorList>
    </citation>
    <scope>NUCLEOTIDE SEQUENCE [LARGE SCALE GENOMIC DNA]</scope>
    <source>
        <strain evidence="2 3">CBS 144469</strain>
    </source>
</reference>
<dbReference type="AlphaFoldDB" id="A0A8H6IGU4"/>
<gene>
    <name evidence="2" type="ORF">DFP72DRAFT_870644</name>
</gene>
<organism evidence="2 3">
    <name type="scientific">Ephemerocybe angulata</name>
    <dbReference type="NCBI Taxonomy" id="980116"/>
    <lineage>
        <taxon>Eukaryota</taxon>
        <taxon>Fungi</taxon>
        <taxon>Dikarya</taxon>
        <taxon>Basidiomycota</taxon>
        <taxon>Agaricomycotina</taxon>
        <taxon>Agaricomycetes</taxon>
        <taxon>Agaricomycetidae</taxon>
        <taxon>Agaricales</taxon>
        <taxon>Agaricineae</taxon>
        <taxon>Psathyrellaceae</taxon>
        <taxon>Ephemerocybe</taxon>
    </lineage>
</organism>
<dbReference type="Proteomes" id="UP000521943">
    <property type="component" value="Unassembled WGS sequence"/>
</dbReference>
<accession>A0A8H6IGU4</accession>
<evidence type="ECO:0000313" key="2">
    <source>
        <dbReference type="EMBL" id="KAF6764077.1"/>
    </source>
</evidence>
<sequence>MLSRFTPLKNTTSFELRAFAQHVVWGSICLFSVLWAVPLTLMVFIGRSTRSGSLEPYIPKRNALSVAKGARARWNVFRCYQGNRHEGVVVLPHDGLWKSQGLQMALYNPRETAWRCQAVPTVKERTSALLTISGPHLEAPPWIRPNVECELDIPWSCRNFEISSPFPLVTLSPLIRF</sequence>
<keyword evidence="1" id="KW-0812">Transmembrane</keyword>
<keyword evidence="3" id="KW-1185">Reference proteome</keyword>
<comment type="caution">
    <text evidence="2">The sequence shown here is derived from an EMBL/GenBank/DDBJ whole genome shotgun (WGS) entry which is preliminary data.</text>
</comment>
<protein>
    <submittedName>
        <fullName evidence="2">Uncharacterized protein</fullName>
    </submittedName>
</protein>